<proteinExistence type="predicted"/>
<dbReference type="RefSeq" id="XP_023380036.1">
    <property type="nucleotide sequence ID" value="XM_023524268.1"/>
</dbReference>
<protein>
    <submittedName>
        <fullName evidence="2">Glycosyltransferase 1 domain-containing protein 1 isoform X2</fullName>
    </submittedName>
</protein>
<evidence type="ECO:0000313" key="2">
    <source>
        <dbReference type="RefSeq" id="XP_023380036.1"/>
    </source>
</evidence>
<dbReference type="CTD" id="144423"/>
<gene>
    <name evidence="2" type="primary">GLT1D1</name>
</gene>
<dbReference type="Proteomes" id="UP000515202">
    <property type="component" value="Unplaced"/>
</dbReference>
<accession>A0A6P6BY16</accession>
<reference evidence="2" key="1">
    <citation type="submission" date="2025-08" db="UniProtKB">
        <authorList>
            <consortium name="RefSeq"/>
        </authorList>
    </citation>
    <scope>IDENTIFICATION</scope>
    <source>
        <tissue evidence="2">Kidney</tissue>
    </source>
</reference>
<dbReference type="GeneID" id="105306723"/>
<sequence length="256" mass="27275">MGAGSLVSRSSPRPAGTYSSAWHVAEWKSDLQNRPRQGRSDSVRGHLFLHPYLLLRQGWTDPLGIGLAARPSGDHLEAAGHACVLRDASDFDSQPDVADFIQAVGVEAALALHLYRGGRLLRGHGVPFGIIFGGTDLNEDVNDGEKNQVMGSVLQEASSFVTSRRKTPPGIPHAKGKIYVQSQGIVTAPNAAFDWNTFLWRAGEREGPADSSFLDCCCSSLETHSACTPDAVCCSPVGLSVRSNDVTAFPSSTVSS</sequence>
<organism evidence="1 2">
    <name type="scientific">Pteropus vampyrus</name>
    <name type="common">Large flying fox</name>
    <dbReference type="NCBI Taxonomy" id="132908"/>
    <lineage>
        <taxon>Eukaryota</taxon>
        <taxon>Metazoa</taxon>
        <taxon>Chordata</taxon>
        <taxon>Craniata</taxon>
        <taxon>Vertebrata</taxon>
        <taxon>Euteleostomi</taxon>
        <taxon>Mammalia</taxon>
        <taxon>Eutheria</taxon>
        <taxon>Laurasiatheria</taxon>
        <taxon>Chiroptera</taxon>
        <taxon>Yinpterochiroptera</taxon>
        <taxon>Pteropodoidea</taxon>
        <taxon>Pteropodidae</taxon>
        <taxon>Pteropodinae</taxon>
        <taxon>Pteropus</taxon>
    </lineage>
</organism>
<dbReference type="PANTHER" id="PTHR46660">
    <property type="match status" value="1"/>
</dbReference>
<keyword evidence="1" id="KW-1185">Reference proteome</keyword>
<evidence type="ECO:0000313" key="1">
    <source>
        <dbReference type="Proteomes" id="UP000515202"/>
    </source>
</evidence>
<name>A0A6P6BY16_PTEVA</name>
<dbReference type="AlphaFoldDB" id="A0A6P6BY16"/>
<dbReference type="PANTHER" id="PTHR46660:SF2">
    <property type="entry name" value="GLYCOSYLTRANSFERASE 1 DOMAIN-CONTAINING PROTEIN 1"/>
    <property type="match status" value="1"/>
</dbReference>
<dbReference type="InterPro" id="IPR052622">
    <property type="entry name" value="Glycosyltransferase_G1"/>
</dbReference>